<reference evidence="1 2" key="2">
    <citation type="submission" date="2016-08" db="EMBL/GenBank/DDBJ databases">
        <title>Pervasive Adenine N6-methylation of Active Genes in Fungi.</title>
        <authorList>
            <consortium name="DOE Joint Genome Institute"/>
            <person name="Mondo S.J."/>
            <person name="Dannebaum R.O."/>
            <person name="Kuo R.C."/>
            <person name="Labutti K."/>
            <person name="Haridas S."/>
            <person name="Kuo A."/>
            <person name="Salamov A."/>
            <person name="Ahrendt S.R."/>
            <person name="Lipzen A."/>
            <person name="Sullivan W."/>
            <person name="Andreopoulos W.B."/>
            <person name="Clum A."/>
            <person name="Lindquist E."/>
            <person name="Daum C."/>
            <person name="Ramamoorthy G.K."/>
            <person name="Gryganskyi A."/>
            <person name="Culley D."/>
            <person name="Magnuson J.K."/>
            <person name="James T.Y."/>
            <person name="O'Malley M.A."/>
            <person name="Stajich J.E."/>
            <person name="Spatafora J.W."/>
            <person name="Visel A."/>
            <person name="Grigoriev I.V."/>
        </authorList>
    </citation>
    <scope>NUCLEOTIDE SEQUENCE [LARGE SCALE GENOMIC DNA]</scope>
    <source>
        <strain evidence="2">finn</strain>
    </source>
</reference>
<sequence length="445" mass="52522">MTDIEYSSGPDKVPLHFYISQNSTTHNNYNRIYEREKPKCPCRKYYNGDDCIHCKKSNNNDENNQSYIRSLLKFAPKEESKTGFSNNKNPFVVYDKSIDENDDFRDDYHWLTTYNEKFKTPKYKDKGNNIYTIVDDGYTRGINKLFDPSLHTKDDNISVTKKDYTEKINNRDIQQKDNIIEMNSGYGKNACKLHTYNDLADYVNDDYNDMDKDKKIDWFYNRNIFPTYIEDDGYTRTGIIKRYMDFAPKFEEDNKKKKNINFPTLNNKKSFEQFKTVTQSDYTFKPTNVYDKLKINVDKSSSDDNKLYSGLPYIPIKNDPDDYISETMDKYRDNKESKKVEEQLKKPFICDYMFDDGYTKGNKNCNGLISNKYYENETKLNDDPSSLFSSSRLYCKRQFGISSLNHLSSNTKLDEIDNFPTNPQNCKPDTSLIEYLQKTKKKINT</sequence>
<comment type="caution">
    <text evidence="1">The sequence shown here is derived from an EMBL/GenBank/DDBJ whole genome shotgun (WGS) entry which is preliminary data.</text>
</comment>
<dbReference type="AlphaFoldDB" id="A0A1Y1UZ50"/>
<evidence type="ECO:0000313" key="1">
    <source>
        <dbReference type="EMBL" id="ORX43751.1"/>
    </source>
</evidence>
<organism evidence="1 2">
    <name type="scientific">Piromyces finnis</name>
    <dbReference type="NCBI Taxonomy" id="1754191"/>
    <lineage>
        <taxon>Eukaryota</taxon>
        <taxon>Fungi</taxon>
        <taxon>Fungi incertae sedis</taxon>
        <taxon>Chytridiomycota</taxon>
        <taxon>Chytridiomycota incertae sedis</taxon>
        <taxon>Neocallimastigomycetes</taxon>
        <taxon>Neocallimastigales</taxon>
        <taxon>Neocallimastigaceae</taxon>
        <taxon>Piromyces</taxon>
    </lineage>
</organism>
<evidence type="ECO:0000313" key="2">
    <source>
        <dbReference type="Proteomes" id="UP000193719"/>
    </source>
</evidence>
<dbReference type="OrthoDB" id="2141437at2759"/>
<gene>
    <name evidence="1" type="ORF">BCR36DRAFT_415350</name>
</gene>
<dbReference type="EMBL" id="MCFH01000050">
    <property type="protein sequence ID" value="ORX43751.1"/>
    <property type="molecule type" value="Genomic_DNA"/>
</dbReference>
<dbReference type="Proteomes" id="UP000193719">
    <property type="component" value="Unassembled WGS sequence"/>
</dbReference>
<keyword evidence="2" id="KW-1185">Reference proteome</keyword>
<name>A0A1Y1UZ50_9FUNG</name>
<reference evidence="1 2" key="1">
    <citation type="submission" date="2016-08" db="EMBL/GenBank/DDBJ databases">
        <title>Genomes of anaerobic fungi encode conserved fungal cellulosomes for biomass hydrolysis.</title>
        <authorList>
            <consortium name="DOE Joint Genome Institute"/>
            <person name="Haitjema C.H."/>
            <person name="Gilmore S.P."/>
            <person name="Henske J.K."/>
            <person name="Solomon K.V."/>
            <person name="De Groot R."/>
            <person name="Kuo A."/>
            <person name="Mondo S.J."/>
            <person name="Salamov A.A."/>
            <person name="Labutti K."/>
            <person name="Zhao Z."/>
            <person name="Chiniquy J."/>
            <person name="Barry K."/>
            <person name="Brewer H.M."/>
            <person name="Purvine S.O."/>
            <person name="Wright A.T."/>
            <person name="Boxma B."/>
            <person name="Van Alen T."/>
            <person name="Hackstein J.H."/>
            <person name="Baker S.E."/>
            <person name="Grigoriev I.V."/>
            <person name="O'Malley M.A."/>
        </authorList>
    </citation>
    <scope>NUCLEOTIDE SEQUENCE [LARGE SCALE GENOMIC DNA]</scope>
    <source>
        <strain evidence="2">finn</strain>
    </source>
</reference>
<protein>
    <submittedName>
        <fullName evidence="1">Uncharacterized protein</fullName>
    </submittedName>
</protein>
<proteinExistence type="predicted"/>
<accession>A0A1Y1UZ50</accession>